<accession>W5SL45</accession>
<reference evidence="2" key="1">
    <citation type="submission" date="2013-02" db="EMBL/GenBank/DDBJ databases">
        <title>Comparative genomics of Borrelia species.</title>
        <authorList>
            <person name="Schwan T.G."/>
            <person name="Raffel S.J."/>
            <person name="Porcella S.F."/>
        </authorList>
    </citation>
    <scope>NUCLEOTIDE SEQUENCE</scope>
    <source>
        <strain evidence="2">DOU</strain>
        <plasmid evidence="2">unnamed</plasmid>
    </source>
</reference>
<feature type="transmembrane region" description="Helical" evidence="1">
    <location>
        <begin position="20"/>
        <end position="45"/>
    </location>
</feature>
<evidence type="ECO:0000313" key="2">
    <source>
        <dbReference type="EMBL" id="AHH07652.1"/>
    </source>
</evidence>
<name>W5SL45_9SPIR</name>
<organism evidence="2">
    <name type="scientific">Borrelia crocidurae DOU</name>
    <dbReference type="NCBI Taxonomy" id="1293575"/>
    <lineage>
        <taxon>Bacteria</taxon>
        <taxon>Pseudomonadati</taxon>
        <taxon>Spirochaetota</taxon>
        <taxon>Spirochaetia</taxon>
        <taxon>Spirochaetales</taxon>
        <taxon>Borreliaceae</taxon>
        <taxon>Borrelia</taxon>
    </lineage>
</organism>
<dbReference type="EMBL" id="CP004330">
    <property type="protein sequence ID" value="AHH07652.1"/>
    <property type="molecule type" value="Genomic_DNA"/>
</dbReference>
<proteinExistence type="predicted"/>
<gene>
    <name evidence="2" type="ORF">BCD_1586</name>
</gene>
<keyword evidence="2" id="KW-0614">Plasmid</keyword>
<dbReference type="HOGENOM" id="CLU_3059107_0_0_12"/>
<keyword evidence="1" id="KW-1133">Transmembrane helix</keyword>
<protein>
    <submittedName>
        <fullName evidence="2">Uncharacterized protein</fullName>
    </submittedName>
</protein>
<geneLocation type="plasmid" evidence="2">
    <name>unnamed</name>
</geneLocation>
<keyword evidence="1" id="KW-0812">Transmembrane</keyword>
<sequence length="53" mass="6597">MHDELRGIYYLLILIKRVIYKMIIIFFIHLFVFVKFCFFGVSVIMRKRVKNKR</sequence>
<keyword evidence="1" id="KW-0472">Membrane</keyword>
<dbReference type="AlphaFoldDB" id="W5SL45"/>
<evidence type="ECO:0000256" key="1">
    <source>
        <dbReference type="SAM" id="Phobius"/>
    </source>
</evidence>